<keyword evidence="4" id="KW-0808">Transferase</keyword>
<comment type="catalytic activity">
    <reaction evidence="1">
        <text>ATP + protein L-histidine = ADP + protein N-phospho-L-histidine.</text>
        <dbReference type="EC" id="2.7.13.3"/>
    </reaction>
</comment>
<dbReference type="PRINTS" id="PR00344">
    <property type="entry name" value="BCTRLSENSOR"/>
</dbReference>
<evidence type="ECO:0000256" key="3">
    <source>
        <dbReference type="ARBA" id="ARBA00022553"/>
    </source>
</evidence>
<dbReference type="EC" id="2.7.13.3" evidence="2"/>
<dbReference type="GO" id="GO:0000155">
    <property type="term" value="F:phosphorelay sensor kinase activity"/>
    <property type="evidence" value="ECO:0007669"/>
    <property type="project" value="InterPro"/>
</dbReference>
<accession>A0AAU9D0Y7</accession>
<dbReference type="InterPro" id="IPR003594">
    <property type="entry name" value="HATPase_dom"/>
</dbReference>
<dbReference type="CDD" id="cd00082">
    <property type="entry name" value="HisKA"/>
    <property type="match status" value="1"/>
</dbReference>
<dbReference type="InterPro" id="IPR036890">
    <property type="entry name" value="HATPase_C_sf"/>
</dbReference>
<dbReference type="Gene3D" id="3.30.450.20">
    <property type="entry name" value="PAS domain"/>
    <property type="match status" value="2"/>
</dbReference>
<evidence type="ECO:0000256" key="4">
    <source>
        <dbReference type="ARBA" id="ARBA00022679"/>
    </source>
</evidence>
<dbReference type="PANTHER" id="PTHR43711">
    <property type="entry name" value="TWO-COMPONENT HISTIDINE KINASE"/>
    <property type="match status" value="1"/>
</dbReference>
<evidence type="ECO:0000256" key="6">
    <source>
        <dbReference type="ARBA" id="ARBA00023012"/>
    </source>
</evidence>
<dbReference type="InterPro" id="IPR036097">
    <property type="entry name" value="HisK_dim/P_sf"/>
</dbReference>
<dbReference type="PROSITE" id="PS50109">
    <property type="entry name" value="HIS_KIN"/>
    <property type="match status" value="1"/>
</dbReference>
<feature type="domain" description="PAS" evidence="8">
    <location>
        <begin position="1"/>
        <end position="70"/>
    </location>
</feature>
<evidence type="ECO:0000313" key="9">
    <source>
        <dbReference type="EMBL" id="BDU49631.1"/>
    </source>
</evidence>
<dbReference type="Pfam" id="PF13188">
    <property type="entry name" value="PAS_8"/>
    <property type="match status" value="1"/>
</dbReference>
<dbReference type="AlphaFoldDB" id="A0AAU9D0Y7"/>
<dbReference type="Pfam" id="PF00512">
    <property type="entry name" value="HisKA"/>
    <property type="match status" value="1"/>
</dbReference>
<dbReference type="NCBIfam" id="TIGR00229">
    <property type="entry name" value="sensory_box"/>
    <property type="match status" value="2"/>
</dbReference>
<dbReference type="EMBL" id="AP027059">
    <property type="protein sequence ID" value="BDU49631.1"/>
    <property type="molecule type" value="Genomic_DNA"/>
</dbReference>
<evidence type="ECO:0000313" key="10">
    <source>
        <dbReference type="Proteomes" id="UP001321582"/>
    </source>
</evidence>
<dbReference type="InterPro" id="IPR004358">
    <property type="entry name" value="Sig_transdc_His_kin-like_C"/>
</dbReference>
<evidence type="ECO:0000256" key="2">
    <source>
        <dbReference type="ARBA" id="ARBA00012438"/>
    </source>
</evidence>
<dbReference type="SUPFAM" id="SSF55874">
    <property type="entry name" value="ATPase domain of HSP90 chaperone/DNA topoisomerase II/histidine kinase"/>
    <property type="match status" value="1"/>
</dbReference>
<keyword evidence="5" id="KW-0418">Kinase</keyword>
<organism evidence="9 10">
    <name type="scientific">Haliovirga abyssi</name>
    <dbReference type="NCBI Taxonomy" id="2996794"/>
    <lineage>
        <taxon>Bacteria</taxon>
        <taxon>Fusobacteriati</taxon>
        <taxon>Fusobacteriota</taxon>
        <taxon>Fusobacteriia</taxon>
        <taxon>Fusobacteriales</taxon>
        <taxon>Haliovirgaceae</taxon>
        <taxon>Haliovirga</taxon>
    </lineage>
</organism>
<dbReference type="InterPro" id="IPR005467">
    <property type="entry name" value="His_kinase_dom"/>
</dbReference>
<name>A0AAU9D0Y7_9FUSO</name>
<dbReference type="InterPro" id="IPR035965">
    <property type="entry name" value="PAS-like_dom_sf"/>
</dbReference>
<feature type="domain" description="Histidine kinase" evidence="7">
    <location>
        <begin position="266"/>
        <end position="483"/>
    </location>
</feature>
<keyword evidence="3" id="KW-0597">Phosphoprotein</keyword>
<dbReference type="CDD" id="cd00130">
    <property type="entry name" value="PAS"/>
    <property type="match status" value="2"/>
</dbReference>
<dbReference type="InterPro" id="IPR003661">
    <property type="entry name" value="HisK_dim/P_dom"/>
</dbReference>
<dbReference type="SMART" id="SM00091">
    <property type="entry name" value="PAS"/>
    <property type="match status" value="2"/>
</dbReference>
<evidence type="ECO:0000256" key="5">
    <source>
        <dbReference type="ARBA" id="ARBA00022777"/>
    </source>
</evidence>
<gene>
    <name evidence="9" type="ORF">HLVA_02000</name>
</gene>
<evidence type="ECO:0000259" key="7">
    <source>
        <dbReference type="PROSITE" id="PS50109"/>
    </source>
</evidence>
<reference evidence="9 10" key="1">
    <citation type="submission" date="2022-11" db="EMBL/GenBank/DDBJ databases">
        <title>Haliovirga abyssi gen. nov., sp. nov., a mesophilic fermentative bacterium isolated from the Iheya North hydrothermal field and the proposal of Haliovirgaceae fam. nov.</title>
        <authorList>
            <person name="Miyazaki U."/>
            <person name="Tame A."/>
            <person name="Miyazaki J."/>
            <person name="Takai K."/>
            <person name="Sawayama S."/>
            <person name="Kitajima M."/>
            <person name="Okamoto A."/>
            <person name="Nakagawa S."/>
        </authorList>
    </citation>
    <scope>NUCLEOTIDE SEQUENCE [LARGE SCALE GENOMIC DNA]</scope>
    <source>
        <strain evidence="9 10">IC12</strain>
    </source>
</reference>
<evidence type="ECO:0000259" key="8">
    <source>
        <dbReference type="PROSITE" id="PS50112"/>
    </source>
</evidence>
<sequence length="491" mass="57115">MDNLMNFFEENYEAIIVMDKTGIVENINKVGLKQIGYNKEDIIGHHLSKFSKNYSEELYNKMLRKVIKNKRYNDIFYFREKSGKEIIWDSHLYLWRNSGDEKIVKVAKNISKKLKLEECLRESHERFFQAFEKSPIGIVLISEDMKIIEENESFKNILEISDNRYLKRNFKKNIYVDDIEKIENGLKESKKYENTKKIDIRIVTQKRNLRDISLTISYTKQVEIEKEFFILQLEDITNEKITNEKLKLLIKESQSLNKIKDSLLSNISHEFRTPLNRISIALDLLIEEIGKGTAENDLIQIIKKSMNNILEYLENIILMSKIVSKSLTYNLEKFQTKEIIDGILDIKEKNIGNKNVKFEINDKKLGDKIIWGDKEKILKIVSEIVKNSIIFTQIGYIKINLGIVENMLEIKVKDTGIGIPEDIKERMFNILEQGDMSYKKSHSGIGIGLSITKTYVEGLGGTIDFITEVGKGTEFKVMIPIEIIKVGKIDI</sequence>
<dbReference type="Gene3D" id="1.10.287.130">
    <property type="match status" value="1"/>
</dbReference>
<dbReference type="SUPFAM" id="SSF55785">
    <property type="entry name" value="PYP-like sensor domain (PAS domain)"/>
    <property type="match status" value="2"/>
</dbReference>
<protein>
    <recommendedName>
        <fullName evidence="2">histidine kinase</fullName>
        <ecNumber evidence="2">2.7.13.3</ecNumber>
    </recommendedName>
</protein>
<dbReference type="RefSeq" id="WP_307904580.1">
    <property type="nucleotide sequence ID" value="NZ_AP027059.1"/>
</dbReference>
<keyword evidence="6" id="KW-0902">Two-component regulatory system</keyword>
<dbReference type="Gene3D" id="3.30.565.10">
    <property type="entry name" value="Histidine kinase-like ATPase, C-terminal domain"/>
    <property type="match status" value="1"/>
</dbReference>
<dbReference type="InterPro" id="IPR050736">
    <property type="entry name" value="Sensor_HK_Regulatory"/>
</dbReference>
<dbReference type="Pfam" id="PF13426">
    <property type="entry name" value="PAS_9"/>
    <property type="match status" value="1"/>
</dbReference>
<dbReference type="InterPro" id="IPR000014">
    <property type="entry name" value="PAS"/>
</dbReference>
<proteinExistence type="predicted"/>
<dbReference type="Pfam" id="PF02518">
    <property type="entry name" value="HATPase_c"/>
    <property type="match status" value="1"/>
</dbReference>
<evidence type="ECO:0000256" key="1">
    <source>
        <dbReference type="ARBA" id="ARBA00000085"/>
    </source>
</evidence>
<dbReference type="SUPFAM" id="SSF47384">
    <property type="entry name" value="Homodimeric domain of signal transducing histidine kinase"/>
    <property type="match status" value="1"/>
</dbReference>
<dbReference type="SMART" id="SM00388">
    <property type="entry name" value="HisKA"/>
    <property type="match status" value="1"/>
</dbReference>
<keyword evidence="10" id="KW-1185">Reference proteome</keyword>
<dbReference type="KEGG" id="haby:HLVA_02000"/>
<dbReference type="PANTHER" id="PTHR43711:SF1">
    <property type="entry name" value="HISTIDINE KINASE 1"/>
    <property type="match status" value="1"/>
</dbReference>
<dbReference type="SMART" id="SM00387">
    <property type="entry name" value="HATPase_c"/>
    <property type="match status" value="1"/>
</dbReference>
<dbReference type="PROSITE" id="PS50112">
    <property type="entry name" value="PAS"/>
    <property type="match status" value="1"/>
</dbReference>
<dbReference type="Proteomes" id="UP001321582">
    <property type="component" value="Chromosome"/>
</dbReference>